<name>A0A179G6Q4_METCM</name>
<feature type="region of interest" description="Disordered" evidence="1">
    <location>
        <begin position="1"/>
        <end position="21"/>
    </location>
</feature>
<proteinExistence type="predicted"/>
<evidence type="ECO:0000313" key="2">
    <source>
        <dbReference type="EMBL" id="OAQ72859.1"/>
    </source>
</evidence>
<dbReference type="KEGG" id="pchm:VFPPC_15204"/>
<accession>A0A179G6Q4</accession>
<sequence length="110" mass="12150">MATKITFTRSTRPALSSDSMSLSIPPLTIPDHASYVRHQTERHHDCIWTASTPYSNTICCIPSRPRDKPVTSAIIAARKSGQPGTQSLSATSRAKFTQLTYLPRNLECMS</sequence>
<dbReference type="EMBL" id="LSBJ02000001">
    <property type="protein sequence ID" value="OAQ72859.1"/>
    <property type="molecule type" value="Genomic_DNA"/>
</dbReference>
<evidence type="ECO:0000313" key="3">
    <source>
        <dbReference type="Proteomes" id="UP000078397"/>
    </source>
</evidence>
<keyword evidence="3" id="KW-1185">Reference proteome</keyword>
<evidence type="ECO:0000256" key="1">
    <source>
        <dbReference type="SAM" id="MobiDB-lite"/>
    </source>
</evidence>
<protein>
    <submittedName>
        <fullName evidence="2">Uncharacterized protein</fullName>
    </submittedName>
</protein>
<dbReference type="Proteomes" id="UP000078397">
    <property type="component" value="Unassembled WGS sequence"/>
</dbReference>
<gene>
    <name evidence="2" type="ORF">VFPPC_15204</name>
</gene>
<dbReference type="RefSeq" id="XP_018148942.1">
    <property type="nucleotide sequence ID" value="XM_018292957.1"/>
</dbReference>
<reference evidence="2 3" key="1">
    <citation type="journal article" date="2016" name="PLoS Pathog.">
        <title>Biosynthesis of antibiotic leucinostatins in bio-control fungus Purpureocillium lilacinum and their inhibition on phytophthora revealed by genome mining.</title>
        <authorList>
            <person name="Wang G."/>
            <person name="Liu Z."/>
            <person name="Lin R."/>
            <person name="Li E."/>
            <person name="Mao Z."/>
            <person name="Ling J."/>
            <person name="Yang Y."/>
            <person name="Yin W.B."/>
            <person name="Xie B."/>
        </authorList>
    </citation>
    <scope>NUCLEOTIDE SEQUENCE [LARGE SCALE GENOMIC DNA]</scope>
    <source>
        <strain evidence="2">170</strain>
    </source>
</reference>
<dbReference type="AlphaFoldDB" id="A0A179G6Q4"/>
<organism evidence="2 3">
    <name type="scientific">Pochonia chlamydosporia 170</name>
    <dbReference type="NCBI Taxonomy" id="1380566"/>
    <lineage>
        <taxon>Eukaryota</taxon>
        <taxon>Fungi</taxon>
        <taxon>Dikarya</taxon>
        <taxon>Ascomycota</taxon>
        <taxon>Pezizomycotina</taxon>
        <taxon>Sordariomycetes</taxon>
        <taxon>Hypocreomycetidae</taxon>
        <taxon>Hypocreales</taxon>
        <taxon>Clavicipitaceae</taxon>
        <taxon>Pochonia</taxon>
    </lineage>
</organism>
<comment type="caution">
    <text evidence="2">The sequence shown here is derived from an EMBL/GenBank/DDBJ whole genome shotgun (WGS) entry which is preliminary data.</text>
</comment>
<dbReference type="GeneID" id="28856951"/>